<dbReference type="RefSeq" id="WP_010261716.1">
    <property type="nucleotide sequence ID" value="NZ_CAEG01000010.1"/>
</dbReference>
<keyword evidence="2 5" id="KW-0378">Hydrolase</keyword>
<gene>
    <name evidence="5" type="ORF">SAMN05444145_103226</name>
</gene>
<proteinExistence type="inferred from homology"/>
<dbReference type="PANTHER" id="PTHR21040">
    <property type="entry name" value="BCDNA.GH04120"/>
    <property type="match status" value="1"/>
</dbReference>
<feature type="chain" id="PRO_5010292696" evidence="3">
    <location>
        <begin position="24"/>
        <end position="518"/>
    </location>
</feature>
<dbReference type="STRING" id="1033731.SAMN05444145_103226"/>
<evidence type="ECO:0000313" key="5">
    <source>
        <dbReference type="EMBL" id="SEA42809.1"/>
    </source>
</evidence>
<dbReference type="OrthoDB" id="9763537at2"/>
<evidence type="ECO:0000256" key="2">
    <source>
        <dbReference type="ARBA" id="ARBA00022801"/>
    </source>
</evidence>
<dbReference type="GO" id="GO:0005975">
    <property type="term" value="P:carbohydrate metabolic process"/>
    <property type="evidence" value="ECO:0007669"/>
    <property type="project" value="InterPro"/>
</dbReference>
<sequence length="518" mass="59206">MKYRFLNIAAALLTLLTGIVTCAARTGDFPIRAFHLDFRTEVMTLDAMKRLVDRISEQGINTLVMEWEAAFPFDKHATLSNASAFTREEVISFVDYCSGRGVEVIPLQNCFGHCEYILQHERYRALREDPKDPSQVCPLKIAEATACFSELFAEVASLHPSKYFHIGADETYLLGLCGNCRAVADREGKSRLFVDYVKAMCDIVHRLGKTPVIWADIILKYPEALDELPDDLIFVDWNYGWEPDRFGKLANLFSRGVKLWGAPALRSGPDNIYLTQWKKHFDNLAVFVEYAREHDYGGMIETSWSTSGTYGYWFDNGYEILSMQPVRLVYPMSAFRILEAACCEAFVTDAPFEPEAFVRRYARTELGLDDAGAGVLWRYFSMPQETVTVSDSGAKDASGRDLHEVIDECVRMRDELARLKPRKGAEEAAHYLLMLDIRINYLRFKAVEARYQSASFDRSGIPELMSGLKTLLAETRTLDRRFARLNGGYLKAREIEYMNTMRSVKMKLLYERLTNNTR</sequence>
<protein>
    <submittedName>
        <fullName evidence="5">Glycosyl hydrolase family 20, catalytic domain</fullName>
    </submittedName>
</protein>
<evidence type="ECO:0000256" key="1">
    <source>
        <dbReference type="ARBA" id="ARBA00006285"/>
    </source>
</evidence>
<dbReference type="InterPro" id="IPR038901">
    <property type="entry name" value="HEXDC-like"/>
</dbReference>
<dbReference type="InterPro" id="IPR015883">
    <property type="entry name" value="Glyco_hydro_20_cat"/>
</dbReference>
<evidence type="ECO:0000259" key="4">
    <source>
        <dbReference type="Pfam" id="PF00728"/>
    </source>
</evidence>
<comment type="similarity">
    <text evidence="1">Belongs to the glycosyl hydrolase 20 family.</text>
</comment>
<dbReference type="InterPro" id="IPR017853">
    <property type="entry name" value="GH"/>
</dbReference>
<evidence type="ECO:0000256" key="3">
    <source>
        <dbReference type="SAM" id="SignalP"/>
    </source>
</evidence>
<dbReference type="SUPFAM" id="SSF51445">
    <property type="entry name" value="(Trans)glycosidases"/>
    <property type="match status" value="1"/>
</dbReference>
<dbReference type="EMBL" id="FNRI01000003">
    <property type="protein sequence ID" value="SEA42809.1"/>
    <property type="molecule type" value="Genomic_DNA"/>
</dbReference>
<organism evidence="5 6">
    <name type="scientific">Alistipes timonensis JC136</name>
    <dbReference type="NCBI Taxonomy" id="1033731"/>
    <lineage>
        <taxon>Bacteria</taxon>
        <taxon>Pseudomonadati</taxon>
        <taxon>Bacteroidota</taxon>
        <taxon>Bacteroidia</taxon>
        <taxon>Bacteroidales</taxon>
        <taxon>Rikenellaceae</taxon>
        <taxon>Alistipes</taxon>
    </lineage>
</organism>
<evidence type="ECO:0000313" key="6">
    <source>
        <dbReference type="Proteomes" id="UP000183253"/>
    </source>
</evidence>
<dbReference type="AlphaFoldDB" id="A0A1H4B3X6"/>
<accession>A0A1H4B3X6</accession>
<feature type="domain" description="Glycoside hydrolase family 20 catalytic" evidence="4">
    <location>
        <begin position="75"/>
        <end position="239"/>
    </location>
</feature>
<dbReference type="Gene3D" id="3.20.20.80">
    <property type="entry name" value="Glycosidases"/>
    <property type="match status" value="1"/>
</dbReference>
<dbReference type="GO" id="GO:0004563">
    <property type="term" value="F:beta-N-acetylhexosaminidase activity"/>
    <property type="evidence" value="ECO:0007669"/>
    <property type="project" value="UniProtKB-ARBA"/>
</dbReference>
<feature type="signal peptide" evidence="3">
    <location>
        <begin position="1"/>
        <end position="23"/>
    </location>
</feature>
<keyword evidence="6" id="KW-1185">Reference proteome</keyword>
<dbReference type="Proteomes" id="UP000183253">
    <property type="component" value="Unassembled WGS sequence"/>
</dbReference>
<dbReference type="PANTHER" id="PTHR21040:SF8">
    <property type="entry name" value="BCDNA.GH04120"/>
    <property type="match status" value="1"/>
</dbReference>
<reference evidence="5 6" key="1">
    <citation type="submission" date="2016-10" db="EMBL/GenBank/DDBJ databases">
        <authorList>
            <person name="de Groot N.N."/>
        </authorList>
    </citation>
    <scope>NUCLEOTIDE SEQUENCE [LARGE SCALE GENOMIC DNA]</scope>
    <source>
        <strain evidence="5 6">DSM 25383</strain>
    </source>
</reference>
<dbReference type="Pfam" id="PF00728">
    <property type="entry name" value="Glyco_hydro_20"/>
    <property type="match status" value="1"/>
</dbReference>
<name>A0A1H4B3X6_9BACT</name>
<keyword evidence="3" id="KW-0732">Signal</keyword>